<evidence type="ECO:0008006" key="5">
    <source>
        <dbReference type="Google" id="ProtNLM"/>
    </source>
</evidence>
<reference evidence="3" key="1">
    <citation type="submission" date="2025-08" db="UniProtKB">
        <authorList>
            <consortium name="Ensembl"/>
        </authorList>
    </citation>
    <scope>IDENTIFICATION</scope>
</reference>
<dbReference type="Ensembl" id="ENSLBET00000019668.1">
    <property type="protein sequence ID" value="ENSLBEP00000018640.1"/>
    <property type="gene ID" value="ENSLBEG00000014367.1"/>
</dbReference>
<dbReference type="Gene3D" id="3.80.10.10">
    <property type="entry name" value="Ribonuclease Inhibitor"/>
    <property type="match status" value="1"/>
</dbReference>
<dbReference type="InParanoid" id="A0A3Q3ME83"/>
<organism evidence="3 4">
    <name type="scientific">Labrus bergylta</name>
    <name type="common">ballan wrasse</name>
    <dbReference type="NCBI Taxonomy" id="56723"/>
    <lineage>
        <taxon>Eukaryota</taxon>
        <taxon>Metazoa</taxon>
        <taxon>Chordata</taxon>
        <taxon>Craniata</taxon>
        <taxon>Vertebrata</taxon>
        <taxon>Euteleostomi</taxon>
        <taxon>Actinopterygii</taxon>
        <taxon>Neopterygii</taxon>
        <taxon>Teleostei</taxon>
        <taxon>Neoteleostei</taxon>
        <taxon>Acanthomorphata</taxon>
        <taxon>Eupercaria</taxon>
        <taxon>Labriformes</taxon>
        <taxon>Labridae</taxon>
        <taxon>Labrus</taxon>
    </lineage>
</organism>
<evidence type="ECO:0000313" key="3">
    <source>
        <dbReference type="Ensembl" id="ENSLBEP00000018640.1"/>
    </source>
</evidence>
<evidence type="ECO:0000256" key="2">
    <source>
        <dbReference type="ARBA" id="ARBA00022737"/>
    </source>
</evidence>
<evidence type="ECO:0000313" key="4">
    <source>
        <dbReference type="Proteomes" id="UP000261660"/>
    </source>
</evidence>
<protein>
    <recommendedName>
        <fullName evidence="5">NACHT LRR and PYD domain-containing protein</fullName>
    </recommendedName>
</protein>
<keyword evidence="1" id="KW-0433">Leucine-rich repeat</keyword>
<dbReference type="AlphaFoldDB" id="A0A3Q3ME83"/>
<dbReference type="SUPFAM" id="SSF52047">
    <property type="entry name" value="RNI-like"/>
    <property type="match status" value="1"/>
</dbReference>
<name>A0A3Q3ME83_9LABR</name>
<proteinExistence type="predicted"/>
<dbReference type="InterPro" id="IPR051261">
    <property type="entry name" value="NLR"/>
</dbReference>
<accession>A0A3Q3ME83</accession>
<dbReference type="InterPro" id="IPR001611">
    <property type="entry name" value="Leu-rich_rpt"/>
</dbReference>
<dbReference type="Proteomes" id="UP000261660">
    <property type="component" value="Unplaced"/>
</dbReference>
<keyword evidence="2" id="KW-0677">Repeat</keyword>
<evidence type="ECO:0000256" key="1">
    <source>
        <dbReference type="ARBA" id="ARBA00022614"/>
    </source>
</evidence>
<sequence>MVIRFFHIFYSLFRLRSCSLSEISCSSLASALKSNPSHLRDLDLSFNKLQDSGVKLLSDFLQSPNCRLETLRSVLFLCLCFTSHVFDYQLKHFHVHMFLTSMKF</sequence>
<dbReference type="Pfam" id="PF13516">
    <property type="entry name" value="LRR_6"/>
    <property type="match status" value="1"/>
</dbReference>
<dbReference type="PANTHER" id="PTHR24106">
    <property type="entry name" value="NACHT, LRR AND CARD DOMAINS-CONTAINING"/>
    <property type="match status" value="1"/>
</dbReference>
<keyword evidence="4" id="KW-1185">Reference proteome</keyword>
<dbReference type="GeneTree" id="ENSGT01150000287022"/>
<dbReference type="InterPro" id="IPR032675">
    <property type="entry name" value="LRR_dom_sf"/>
</dbReference>
<reference evidence="3" key="2">
    <citation type="submission" date="2025-09" db="UniProtKB">
        <authorList>
            <consortium name="Ensembl"/>
        </authorList>
    </citation>
    <scope>IDENTIFICATION</scope>
</reference>